<dbReference type="AlphaFoldDB" id="A0A4Y7M571"/>
<dbReference type="CDD" id="cd19874">
    <property type="entry name" value="DSRM_MRPL44"/>
    <property type="match status" value="1"/>
</dbReference>
<sequence length="366" mass="41127">MPTFHSGSKYGIDTTSTSSNVNAMNNFLCSWINFLKPHWVAPTLREFKRRKDVEDDRNGGPKIFHRSTFLEWLFIIIYAVSMAWNYDAEIFAFSNRLGEKFNDSTLRTALTHKSYIERETVRLSAIGVDTNLQLQDNEDLATAGGEMISKFVNGYLRAVFTRVPEELIVAMHDFLTSTSNLEIVAKHIGLGDLMLCSDFPCKSETYVKSFKAVVAALAESSGEERARIFVQDLVVTQLYGLDINELWNPADPVGNLTAILKREGKAEPEFRLIKQSGSNSILAVYYVGVYSDKNFIAEGAGESLEIAKEMAAREALKHFFNTEDSMKALPFGRQLKDIQSKIAQLENQPNLPLSKWISDKVTSAVH</sequence>
<evidence type="ECO:0000256" key="3">
    <source>
        <dbReference type="ARBA" id="ARBA00022946"/>
    </source>
</evidence>
<evidence type="ECO:0000256" key="1">
    <source>
        <dbReference type="ARBA" id="ARBA00004173"/>
    </source>
</evidence>
<evidence type="ECO:0000259" key="10">
    <source>
        <dbReference type="PROSITE" id="PS50137"/>
    </source>
</evidence>
<dbReference type="InterPro" id="IPR036389">
    <property type="entry name" value="RNase_III_sf"/>
</dbReference>
<keyword evidence="3" id="KW-0809">Transit peptide</keyword>
<evidence type="ECO:0000256" key="9">
    <source>
        <dbReference type="PROSITE-ProRule" id="PRU00266"/>
    </source>
</evidence>
<dbReference type="GO" id="GO:0006396">
    <property type="term" value="P:RNA processing"/>
    <property type="evidence" value="ECO:0007669"/>
    <property type="project" value="InterPro"/>
</dbReference>
<accession>A0A4Y7M571</accession>
<evidence type="ECO:0000256" key="7">
    <source>
        <dbReference type="ARBA" id="ARBA00024034"/>
    </source>
</evidence>
<comment type="subcellular location">
    <subcellularLocation>
        <location evidence="1">Mitochondrion</location>
    </subcellularLocation>
</comment>
<dbReference type="GO" id="GO:0005762">
    <property type="term" value="C:mitochondrial large ribosomal subunit"/>
    <property type="evidence" value="ECO:0007669"/>
    <property type="project" value="TreeGrafter"/>
</dbReference>
<evidence type="ECO:0000256" key="8">
    <source>
        <dbReference type="ARBA" id="ARBA00035187"/>
    </source>
</evidence>
<dbReference type="FunFam" id="3.30.160.20:FF:000037">
    <property type="entry name" value="39S ribosomal protein L44, mitochondrial"/>
    <property type="match status" value="1"/>
</dbReference>
<evidence type="ECO:0000256" key="6">
    <source>
        <dbReference type="ARBA" id="ARBA00023274"/>
    </source>
</evidence>
<protein>
    <recommendedName>
        <fullName evidence="8">Large ribosomal subunit protein mL44</fullName>
    </recommendedName>
</protein>
<dbReference type="InterPro" id="IPR055189">
    <property type="entry name" value="RM44_endonuclase"/>
</dbReference>
<comment type="similarity">
    <text evidence="7">Belongs to the ribonuclease III family. Mitochondrion-specific ribosomal protein mL44 subfamily.</text>
</comment>
<evidence type="ECO:0000313" key="11">
    <source>
        <dbReference type="EMBL" id="SVE76658.1"/>
    </source>
</evidence>
<dbReference type="PROSITE" id="PS50137">
    <property type="entry name" value="DS_RBD"/>
    <property type="match status" value="1"/>
</dbReference>
<dbReference type="GO" id="GO:0004525">
    <property type="term" value="F:ribonuclease III activity"/>
    <property type="evidence" value="ECO:0007669"/>
    <property type="project" value="InterPro"/>
</dbReference>
<name>A0A4Y7M571_9CRUS</name>
<dbReference type="GO" id="GO:0003725">
    <property type="term" value="F:double-stranded RNA binding"/>
    <property type="evidence" value="ECO:0007669"/>
    <property type="project" value="InterPro"/>
</dbReference>
<dbReference type="PANTHER" id="PTHR11207:SF5">
    <property type="entry name" value="LARGE RIBOSOMAL SUBUNIT PROTEIN ML44"/>
    <property type="match status" value="1"/>
</dbReference>
<dbReference type="GO" id="GO:0070125">
    <property type="term" value="P:mitochondrial translational elongation"/>
    <property type="evidence" value="ECO:0007669"/>
    <property type="project" value="TreeGrafter"/>
</dbReference>
<dbReference type="InterPro" id="IPR044444">
    <property type="entry name" value="Ribosomal_mL44_DSRM_metazoa"/>
</dbReference>
<dbReference type="EMBL" id="LR007039">
    <property type="protein sequence ID" value="SVE76658.1"/>
    <property type="molecule type" value="mRNA"/>
</dbReference>
<keyword evidence="5" id="KW-0496">Mitochondrion</keyword>
<reference evidence="11" key="1">
    <citation type="submission" date="2018-08" db="EMBL/GenBank/DDBJ databases">
        <authorList>
            <person name="Cornetti L."/>
        </authorList>
    </citation>
    <scope>NUCLEOTIDE SEQUENCE</scope>
    <source>
        <strain evidence="11">FI-G-95-1_INB4-1</strain>
    </source>
</reference>
<evidence type="ECO:0000256" key="5">
    <source>
        <dbReference type="ARBA" id="ARBA00023128"/>
    </source>
</evidence>
<keyword evidence="4" id="KW-0689">Ribosomal protein</keyword>
<keyword evidence="2 9" id="KW-0694">RNA-binding</keyword>
<dbReference type="FunFam" id="1.10.1520.10:FF:000039">
    <property type="entry name" value="39S ribosomal protein L44, mitochondrial"/>
    <property type="match status" value="1"/>
</dbReference>
<dbReference type="Gene3D" id="3.30.160.20">
    <property type="match status" value="1"/>
</dbReference>
<evidence type="ECO:0000256" key="4">
    <source>
        <dbReference type="ARBA" id="ARBA00022980"/>
    </source>
</evidence>
<evidence type="ECO:0000256" key="2">
    <source>
        <dbReference type="ARBA" id="ARBA00022884"/>
    </source>
</evidence>
<proteinExistence type="evidence at transcript level"/>
<dbReference type="SMART" id="SM00535">
    <property type="entry name" value="RIBOc"/>
    <property type="match status" value="1"/>
</dbReference>
<dbReference type="GO" id="GO:0070877">
    <property type="term" value="C:microprocessor complex"/>
    <property type="evidence" value="ECO:0007669"/>
    <property type="project" value="TreeGrafter"/>
</dbReference>
<keyword evidence="6" id="KW-0687">Ribonucleoprotein</keyword>
<dbReference type="PANTHER" id="PTHR11207">
    <property type="entry name" value="RIBONUCLEASE III"/>
    <property type="match status" value="1"/>
</dbReference>
<dbReference type="InterPro" id="IPR014720">
    <property type="entry name" value="dsRBD_dom"/>
</dbReference>
<dbReference type="SUPFAM" id="SSF54768">
    <property type="entry name" value="dsRNA-binding domain-like"/>
    <property type="match status" value="1"/>
</dbReference>
<dbReference type="Pfam" id="PF22892">
    <property type="entry name" value="DSRM_MRPL44"/>
    <property type="match status" value="1"/>
</dbReference>
<organism evidence="11">
    <name type="scientific">Daphnia longispina</name>
    <dbReference type="NCBI Taxonomy" id="42846"/>
    <lineage>
        <taxon>Eukaryota</taxon>
        <taxon>Metazoa</taxon>
        <taxon>Ecdysozoa</taxon>
        <taxon>Arthropoda</taxon>
        <taxon>Crustacea</taxon>
        <taxon>Branchiopoda</taxon>
        <taxon>Diplostraca</taxon>
        <taxon>Cladocera</taxon>
        <taxon>Anomopoda</taxon>
        <taxon>Daphniidae</taxon>
        <taxon>Daphnia</taxon>
    </lineage>
</organism>
<dbReference type="InterPro" id="IPR000999">
    <property type="entry name" value="RNase_III_dom"/>
</dbReference>
<gene>
    <name evidence="11" type="primary">EOG090X0DYO</name>
</gene>
<feature type="domain" description="DRBM" evidence="10">
    <location>
        <begin position="251"/>
        <end position="321"/>
    </location>
</feature>
<dbReference type="Gene3D" id="1.10.1520.10">
    <property type="entry name" value="Ribonuclease III domain"/>
    <property type="match status" value="1"/>
</dbReference>
<dbReference type="Pfam" id="PF22935">
    <property type="entry name" value="RM44_endonuclase"/>
    <property type="match status" value="1"/>
</dbReference>
<dbReference type="SUPFAM" id="SSF69065">
    <property type="entry name" value="RNase III domain-like"/>
    <property type="match status" value="1"/>
</dbReference>